<dbReference type="AlphaFoldDB" id="A0A538T0C2"/>
<accession>A0A538T0C2</accession>
<keyword evidence="1" id="KW-1133">Transmembrane helix</keyword>
<keyword evidence="1" id="KW-0812">Transmembrane</keyword>
<name>A0A538T0C2_UNCEI</name>
<gene>
    <name evidence="2" type="ORF">E6K76_11555</name>
</gene>
<dbReference type="InterPro" id="IPR015943">
    <property type="entry name" value="WD40/YVTN_repeat-like_dom_sf"/>
</dbReference>
<organism evidence="2 3">
    <name type="scientific">Eiseniibacteriota bacterium</name>
    <dbReference type="NCBI Taxonomy" id="2212470"/>
    <lineage>
        <taxon>Bacteria</taxon>
        <taxon>Candidatus Eiseniibacteriota</taxon>
    </lineage>
</organism>
<sequence length="412" mass="42711">MAATYRGGGRPQAFTSCALRQRVRIGRSSLSLFVEVAPPMLRLTRFITALVLSGGFLVTIAAPLGATNLFGLIDTGELYKSTNNGATWSAVAAIPVRDAVGFAAGSSSSELYLASRSGTVYRSSDGGSNWTAVGAVVASGVVGFTLSPFGNVLVLTRTGTLYSSSNQGTTFTAIAALVGSDWVGLARGPLGRLYAVTKTGQVAESQNQGSTWTTVGVIRTSDAVSIRRLGAQLFVLASTGEIYRSINYGVSWTPVGALSQGNMSALVDLDAQLMAATREGEVAASSNGASWTWVGAINQLNVVALGTDSPQVTGIADGQSPPKFAAAAPYPNPRVGAGGATFGFTLSRAGGVRVEIFDAQGRLRSARAFESFATGGYHAIRWDPASIGPGTYVVRLVTDSGQAARVKWTFVR</sequence>
<dbReference type="InterPro" id="IPR026444">
    <property type="entry name" value="Secre_tail"/>
</dbReference>
<protein>
    <submittedName>
        <fullName evidence="2">T9SS type A sorting domain-containing protein</fullName>
    </submittedName>
</protein>
<feature type="transmembrane region" description="Helical" evidence="1">
    <location>
        <begin position="49"/>
        <end position="73"/>
    </location>
</feature>
<dbReference type="GO" id="GO:0010411">
    <property type="term" value="P:xyloglucan metabolic process"/>
    <property type="evidence" value="ECO:0007669"/>
    <property type="project" value="TreeGrafter"/>
</dbReference>
<dbReference type="InterPro" id="IPR052025">
    <property type="entry name" value="Xyloglucanase_GH74"/>
</dbReference>
<proteinExistence type="predicted"/>
<evidence type="ECO:0000313" key="2">
    <source>
        <dbReference type="EMBL" id="TMQ57062.1"/>
    </source>
</evidence>
<dbReference type="CDD" id="cd15482">
    <property type="entry name" value="Sialidase_non-viral"/>
    <property type="match status" value="1"/>
</dbReference>
<dbReference type="PANTHER" id="PTHR43739:SF5">
    <property type="entry name" value="EXO-ALPHA-SIALIDASE"/>
    <property type="match status" value="1"/>
</dbReference>
<keyword evidence="1" id="KW-0472">Membrane</keyword>
<evidence type="ECO:0000256" key="1">
    <source>
        <dbReference type="SAM" id="Phobius"/>
    </source>
</evidence>
<dbReference type="NCBIfam" id="TIGR04183">
    <property type="entry name" value="Por_Secre_tail"/>
    <property type="match status" value="1"/>
</dbReference>
<comment type="caution">
    <text evidence="2">The sequence shown here is derived from an EMBL/GenBank/DDBJ whole genome shotgun (WGS) entry which is preliminary data.</text>
</comment>
<dbReference type="EMBL" id="VBOW01000070">
    <property type="protein sequence ID" value="TMQ57062.1"/>
    <property type="molecule type" value="Genomic_DNA"/>
</dbReference>
<dbReference type="Gene3D" id="2.130.10.10">
    <property type="entry name" value="YVTN repeat-like/Quinoprotein amine dehydrogenase"/>
    <property type="match status" value="2"/>
</dbReference>
<feature type="transmembrane region" description="Helical" evidence="1">
    <location>
        <begin position="130"/>
        <end position="155"/>
    </location>
</feature>
<dbReference type="PANTHER" id="PTHR43739">
    <property type="entry name" value="XYLOGLUCANASE (EUROFUNG)"/>
    <property type="match status" value="1"/>
</dbReference>
<dbReference type="Proteomes" id="UP000316852">
    <property type="component" value="Unassembled WGS sequence"/>
</dbReference>
<reference evidence="2 3" key="1">
    <citation type="journal article" date="2019" name="Nat. Microbiol.">
        <title>Mediterranean grassland soil C-N compound turnover is dependent on rainfall and depth, and is mediated by genomically divergent microorganisms.</title>
        <authorList>
            <person name="Diamond S."/>
            <person name="Andeer P.F."/>
            <person name="Li Z."/>
            <person name="Crits-Christoph A."/>
            <person name="Burstein D."/>
            <person name="Anantharaman K."/>
            <person name="Lane K.R."/>
            <person name="Thomas B.C."/>
            <person name="Pan C."/>
            <person name="Northen T.R."/>
            <person name="Banfield J.F."/>
        </authorList>
    </citation>
    <scope>NUCLEOTIDE SEQUENCE [LARGE SCALE GENOMIC DNA]</scope>
    <source>
        <strain evidence="2">WS_6</strain>
    </source>
</reference>
<evidence type="ECO:0000313" key="3">
    <source>
        <dbReference type="Proteomes" id="UP000316852"/>
    </source>
</evidence>
<dbReference type="SUPFAM" id="SSF110296">
    <property type="entry name" value="Oligoxyloglucan reducing end-specific cellobiohydrolase"/>
    <property type="match status" value="1"/>
</dbReference>